<sequence length="2439" mass="275169">MTAAARDALNTLGLKPGCTEQDVTQAFRRLARKRHPDKGGSKEEFQGLRAAYELLSTAGVLEDLGSTPANRPAPMPPAASPFAKMWAEAQRLSAQERAARKAQAAQRASMNGTERVREEGRRRKRQREEEERRHAEEWEELRREQAKLRAARAANFQQRRNKWAAQHRGKLGLKLWSFAGGCGCCSSQGYKKRGRPDAEDPGPEQAVLPNEASQFSSLEPHEDHGAAPASPETPSPSSPVFAVIEDSPKRRPGPTMSDDCSWYVLGGEEPPLRASDGALLLAETRLRQGQRKLVALCLTAWREGLGFATCTSLWEDDEEDMQRWHLRGLELRLEESQSLREKEQKESAKAEATLKERLNSEFQAELQSQAVEAERHRQMMEAGFLERLLGAERERDNLQAQINYAVYDAQREKDLMEARLRGELDDAHHQQEVQQAKTFAIEQDAQRMREIDQAKLSAVLHDELRLRDVREAKMVEDVRRQQAAAQQSNAALGDQLRHERAEREEEKRRFAVLQQQLDAAKAELVKEHARAFDLKAALDNLKTVQELRDAEEKSRMEAEESRQALLQHVQEVEDHRARLQAEVDEMQAGYISLKAEAAAEQSKAKIAEQTLKERDVRVAQLLEEIQKHRSQQNLLKDEAAELADHRAWLGEDQRWLLTLETRLKEEQKKASELEDQLLKERVRCARRLEDMSEEILQEKVELLAGMGELVVSAIPEDQGGFDPLVILGVVWALTLFAGIVVGWACCRAPAPRTAAGEDALVAWERLTRRAIKFVNKRPTWDRVVTNLQIQDGGDPRPPPRALTPVEEARLESFRRVCCLRSGRPIDLPGDPAAATPAVAPAPFPAAGGAPAPAPGGPQARKLKLSAVLDPTLDAEIQPLGDAEVTGMYERYRNRYGDFPSVDADVSRDQLAALSQVLAAHAVPYADFSIFGPHGQRLLRRQTFQSYSLNVSTGEWAKKEQPGPGSFYEWYKAWRCYRTALLLLEAAEAERLDAYAEHIRGFVTQFGEEAWPFICKADSRMRSEQLERLRRELNANPTFGFTAAAPWNACYAYAVKDTEFWNKELTTPTTLFLPRDRGSGEPKPYGRGSAEAAIAAAQDPQACRAELSKDIMAESTKGPAASRQKLWATLAVTAGWSDPFHLDPNMIFTVMGALKTGGYRSAQLYLDTAKNCHIALGQPWDCQLQQAYRSAVRSCKRGIGHPKQAAHLPLVQVAELLGDSALAPGGPTHPVSATILASWWLLREIEASRARRKHVTIEIAALKASWRLPSSKTDQAALGATRSHTCACSVHTIRLCPFHVLLEHLDRLPDGPEQLLFPAKDGLESTKKGWADTFEAIAKRLQLPTVHDNGARAYTGHSARVTGARFMAMHNIELWRIQLFGRWGSDVFLHYIQDAPVAQLDRLALESTAAMSVRKAQEELSTLQQRIKDCKATFMPPESQMLEDCEASVYCVQEALADTACFLILYILLASFGFPYDITGGNHDLEGIDEFGTDDANLAAYLKFLGKERTQFSHEIAEKTLLVGLGSTSFRSARYSSHEVTIDPDQLQWFEDTIQMHPASEGWQVFVFTHAPILGSALRVLQENHVLNGCCWLNHSDGSSSRKFIQIVRENPCIKGWFSGHFHLSHDYEDSITFPGGNRRGHCVFAQTGVMRSKSSRDGRQQSRLVRGNSQGYEMYTIDHKKDGELRLDATVLYSDSCDVPEDLILDLDPTECSTISFAHQHEDYDHDLWFSAYVPKEDDGCLVEPRGTLNRDGVDLDFANGDQVCWWHMKDGAILGVHGGMILEYDASTFAPLGMVVSRDELQNRRVAVIDDGWDGSALVLYDDGNDVTVVQPNEDGSYWRRVVRNKMHRIKEMRRMAAAASWAKKAVLDAKDLETLLEKERQQRKLLSDFVEDLERRCFSVHKDLRLEHLPEMLADERQHLAQMTQTALNFEDRCEKLQKVVSDLQIYTEKLSIESANGAVAARRASDLEEKYNELSLHADFLEQELRRNKKTVVILDDSCAGLEQKLANQRDNAVEVLAGRSKARLRCVGLRCLSAWRQWLIMEQAQKWREAEATKILEASDAYALRLQGRTSNALHNVGTALFHQQWQTLMVHVFLSWRLHCKVETSDDWRRHQEQITSTGRDQVLKNLLETALQESALLDDDEEEPSSAMALQIPSSPLGPSGPTRSDPSGPGASVPSEKAVSKAERVAEAVAEKMHRQLCEELLKETFSIWHQDYQSEAAKKKEELERIAKKNYEEEKQRLQAEKEAEAAKAREAREAHEAEIHVHQEACWNSFQEPVDMQRLREAEREALQRQQQLAAAEREALVEQIKAARRQQSFEMEILKEQVARAEDARRSQQEELERLKEEARWPFVARKSCSISRLLQWHLKGSLTAQLVPRQWWAPPARSPQRLLQHGVFPWRPSLRSQDIKPALGQICAAWSWAENRLNCWSACS</sequence>
<dbReference type="InterPro" id="IPR029052">
    <property type="entry name" value="Metallo-depent_PP-like"/>
</dbReference>
<feature type="coiled-coil region" evidence="2">
    <location>
        <begin position="1864"/>
        <end position="1898"/>
    </location>
</feature>
<dbReference type="Gene3D" id="3.60.21.10">
    <property type="match status" value="1"/>
</dbReference>
<accession>A0ABP0J3C5</accession>
<feature type="coiled-coil region" evidence="2">
    <location>
        <begin position="2217"/>
        <end position="2352"/>
    </location>
</feature>
<dbReference type="PROSITE" id="PS50076">
    <property type="entry name" value="DNAJ_2"/>
    <property type="match status" value="1"/>
</dbReference>
<dbReference type="InterPro" id="IPR011010">
    <property type="entry name" value="DNA_brk_join_enz"/>
</dbReference>
<dbReference type="InterPro" id="IPR036869">
    <property type="entry name" value="J_dom_sf"/>
</dbReference>
<evidence type="ECO:0000256" key="3">
    <source>
        <dbReference type="SAM" id="MobiDB-lite"/>
    </source>
</evidence>
<feature type="coiled-coil region" evidence="2">
    <location>
        <begin position="326"/>
        <end position="353"/>
    </location>
</feature>
<feature type="compositionally biased region" description="Low complexity" evidence="3">
    <location>
        <begin position="481"/>
        <end position="491"/>
    </location>
</feature>
<proteinExistence type="predicted"/>
<keyword evidence="6" id="KW-1185">Reference proteome</keyword>
<feature type="compositionally biased region" description="Basic and acidic residues" evidence="3">
    <location>
        <begin position="114"/>
        <end position="138"/>
    </location>
</feature>
<evidence type="ECO:0000259" key="4">
    <source>
        <dbReference type="PROSITE" id="PS50076"/>
    </source>
</evidence>
<feature type="region of interest" description="Disordered" evidence="3">
    <location>
        <begin position="2144"/>
        <end position="2186"/>
    </location>
</feature>
<gene>
    <name evidence="5" type="ORF">SCF082_LOCUS10044</name>
</gene>
<dbReference type="EMBL" id="CAXAMM010005847">
    <property type="protein sequence ID" value="CAK9008852.1"/>
    <property type="molecule type" value="Genomic_DNA"/>
</dbReference>
<dbReference type="SUPFAM" id="SSF46565">
    <property type="entry name" value="Chaperone J-domain"/>
    <property type="match status" value="1"/>
</dbReference>
<protein>
    <recommendedName>
        <fullName evidence="4">J domain-containing protein</fullName>
    </recommendedName>
</protein>
<keyword evidence="2" id="KW-0175">Coiled coil</keyword>
<dbReference type="CDD" id="cd06257">
    <property type="entry name" value="DnaJ"/>
    <property type="match status" value="1"/>
</dbReference>
<dbReference type="InterPro" id="IPR001623">
    <property type="entry name" value="DnaJ_domain"/>
</dbReference>
<feature type="region of interest" description="Disordered" evidence="3">
    <location>
        <begin position="216"/>
        <end position="256"/>
    </location>
</feature>
<reference evidence="5 6" key="1">
    <citation type="submission" date="2024-02" db="EMBL/GenBank/DDBJ databases">
        <authorList>
            <person name="Chen Y."/>
            <person name="Shah S."/>
            <person name="Dougan E. K."/>
            <person name="Thang M."/>
            <person name="Chan C."/>
        </authorList>
    </citation>
    <scope>NUCLEOTIDE SEQUENCE [LARGE SCALE GENOMIC DNA]</scope>
</reference>
<dbReference type="SUPFAM" id="SSF56349">
    <property type="entry name" value="DNA breaking-rejoining enzymes"/>
    <property type="match status" value="1"/>
</dbReference>
<evidence type="ECO:0000256" key="2">
    <source>
        <dbReference type="SAM" id="Coils"/>
    </source>
</evidence>
<evidence type="ECO:0000313" key="5">
    <source>
        <dbReference type="EMBL" id="CAK9008852.1"/>
    </source>
</evidence>
<dbReference type="Pfam" id="PF00226">
    <property type="entry name" value="DnaJ"/>
    <property type="match status" value="1"/>
</dbReference>
<name>A0ABP0J3C5_9DINO</name>
<evidence type="ECO:0000256" key="1">
    <source>
        <dbReference type="ARBA" id="ARBA00023172"/>
    </source>
</evidence>
<dbReference type="SMART" id="SM00271">
    <property type="entry name" value="DnaJ"/>
    <property type="match status" value="1"/>
</dbReference>
<dbReference type="PANTHER" id="PTHR43143">
    <property type="entry name" value="METALLOPHOSPHOESTERASE, CALCINEURIN SUPERFAMILY"/>
    <property type="match status" value="1"/>
</dbReference>
<dbReference type="Gene3D" id="1.10.443.10">
    <property type="entry name" value="Intergrase catalytic core"/>
    <property type="match status" value="1"/>
</dbReference>
<feature type="region of interest" description="Disordered" evidence="3">
    <location>
        <begin position="91"/>
        <end position="138"/>
    </location>
</feature>
<keyword evidence="1" id="KW-0233">DNA recombination</keyword>
<feature type="domain" description="J" evidence="4">
    <location>
        <begin position="7"/>
        <end position="60"/>
    </location>
</feature>
<dbReference type="PANTHER" id="PTHR43143:SF4">
    <property type="entry name" value="CALCINEURIN-LIKE PHOSPHOESTERASE DOMAIN-CONTAINING PROTEIN"/>
    <property type="match status" value="1"/>
</dbReference>
<evidence type="ECO:0000313" key="6">
    <source>
        <dbReference type="Proteomes" id="UP001642464"/>
    </source>
</evidence>
<feature type="region of interest" description="Disordered" evidence="3">
    <location>
        <begin position="480"/>
        <end position="503"/>
    </location>
</feature>
<dbReference type="InterPro" id="IPR051918">
    <property type="entry name" value="STPP_CPPED1"/>
</dbReference>
<dbReference type="InterPro" id="IPR013762">
    <property type="entry name" value="Integrase-like_cat_sf"/>
</dbReference>
<dbReference type="SUPFAM" id="SSF56300">
    <property type="entry name" value="Metallo-dependent phosphatases"/>
    <property type="match status" value="1"/>
</dbReference>
<comment type="caution">
    <text evidence="5">The sequence shown here is derived from an EMBL/GenBank/DDBJ whole genome shotgun (WGS) entry which is preliminary data.</text>
</comment>
<organism evidence="5 6">
    <name type="scientific">Durusdinium trenchii</name>
    <dbReference type="NCBI Taxonomy" id="1381693"/>
    <lineage>
        <taxon>Eukaryota</taxon>
        <taxon>Sar</taxon>
        <taxon>Alveolata</taxon>
        <taxon>Dinophyceae</taxon>
        <taxon>Suessiales</taxon>
        <taxon>Symbiodiniaceae</taxon>
        <taxon>Durusdinium</taxon>
    </lineage>
</organism>
<dbReference type="Gene3D" id="1.10.287.110">
    <property type="entry name" value="DnaJ domain"/>
    <property type="match status" value="1"/>
</dbReference>
<dbReference type="Proteomes" id="UP001642464">
    <property type="component" value="Unassembled WGS sequence"/>
</dbReference>